<dbReference type="RefSeq" id="WP_191276401.1">
    <property type="nucleotide sequence ID" value="NZ_BMXJ01000013.1"/>
</dbReference>
<evidence type="ECO:0000256" key="6">
    <source>
        <dbReference type="ARBA" id="ARBA00022777"/>
    </source>
</evidence>
<organism evidence="11 12">
    <name type="scientific">Nocardiopsis terrae</name>
    <dbReference type="NCBI Taxonomy" id="372655"/>
    <lineage>
        <taxon>Bacteria</taxon>
        <taxon>Bacillati</taxon>
        <taxon>Actinomycetota</taxon>
        <taxon>Actinomycetes</taxon>
        <taxon>Streptosporangiales</taxon>
        <taxon>Nocardiopsidaceae</taxon>
        <taxon>Nocardiopsis</taxon>
    </lineage>
</organism>
<comment type="similarity">
    <text evidence="3">Belongs to the protein kinase superfamily. NEK Ser/Thr protein kinase family. NIMA subfamily.</text>
</comment>
<evidence type="ECO:0000256" key="5">
    <source>
        <dbReference type="ARBA" id="ARBA00022741"/>
    </source>
</evidence>
<dbReference type="Pfam" id="PF07714">
    <property type="entry name" value="PK_Tyr_Ser-Thr"/>
    <property type="match status" value="1"/>
</dbReference>
<feature type="region of interest" description="Disordered" evidence="9">
    <location>
        <begin position="319"/>
        <end position="348"/>
    </location>
</feature>
<dbReference type="SUPFAM" id="SSF82171">
    <property type="entry name" value="DPP6 N-terminal domain-like"/>
    <property type="match status" value="1"/>
</dbReference>
<feature type="domain" description="Protein kinase" evidence="10">
    <location>
        <begin position="15"/>
        <end position="243"/>
    </location>
</feature>
<gene>
    <name evidence="11" type="ORF">H4W79_000124</name>
</gene>
<dbReference type="Proteomes" id="UP000598217">
    <property type="component" value="Unassembled WGS sequence"/>
</dbReference>
<dbReference type="InterPro" id="IPR011009">
    <property type="entry name" value="Kinase-like_dom_sf"/>
</dbReference>
<evidence type="ECO:0000313" key="11">
    <source>
        <dbReference type="EMBL" id="MBE1455910.1"/>
    </source>
</evidence>
<keyword evidence="6" id="KW-0418">Kinase</keyword>
<dbReference type="SMART" id="SM00220">
    <property type="entry name" value="S_TKc"/>
    <property type="match status" value="1"/>
</dbReference>
<comment type="caution">
    <text evidence="11">The sequence shown here is derived from an EMBL/GenBank/DDBJ whole genome shotgun (WGS) entry which is preliminary data.</text>
</comment>
<evidence type="ECO:0000256" key="2">
    <source>
        <dbReference type="ARBA" id="ARBA00004647"/>
    </source>
</evidence>
<evidence type="ECO:0000259" key="10">
    <source>
        <dbReference type="PROSITE" id="PS50011"/>
    </source>
</evidence>
<dbReference type="InterPro" id="IPR001245">
    <property type="entry name" value="Ser-Thr/Tyr_kinase_cat_dom"/>
</dbReference>
<dbReference type="Gene3D" id="1.10.510.10">
    <property type="entry name" value="Transferase(Phosphotransferase) domain 1"/>
    <property type="match status" value="1"/>
</dbReference>
<keyword evidence="8" id="KW-0206">Cytoskeleton</keyword>
<dbReference type="PANTHER" id="PTHR43289">
    <property type="entry name" value="MITOGEN-ACTIVATED PROTEIN KINASE KINASE KINASE 20-RELATED"/>
    <property type="match status" value="1"/>
</dbReference>
<evidence type="ECO:0000313" key="12">
    <source>
        <dbReference type="Proteomes" id="UP000598217"/>
    </source>
</evidence>
<keyword evidence="4" id="KW-0808">Transferase</keyword>
<evidence type="ECO:0000256" key="4">
    <source>
        <dbReference type="ARBA" id="ARBA00022679"/>
    </source>
</evidence>
<dbReference type="Gene3D" id="3.30.200.20">
    <property type="entry name" value="Phosphorylase Kinase, domain 1"/>
    <property type="match status" value="1"/>
</dbReference>
<evidence type="ECO:0000256" key="8">
    <source>
        <dbReference type="ARBA" id="ARBA00023212"/>
    </source>
</evidence>
<evidence type="ECO:0000256" key="7">
    <source>
        <dbReference type="ARBA" id="ARBA00022840"/>
    </source>
</evidence>
<comment type="subcellular location">
    <subcellularLocation>
        <location evidence="1">Cytoplasm</location>
        <location evidence="1">Cytoskeleton</location>
        <location evidence="1">Microtubule organizing center</location>
        <location evidence="1">Centrosome</location>
    </subcellularLocation>
    <subcellularLocation>
        <location evidence="2">Cytoplasm</location>
        <location evidence="2">Cytoskeleton</location>
        <location evidence="2">Spindle pole</location>
    </subcellularLocation>
</comment>
<proteinExistence type="inferred from homology"/>
<dbReference type="Gene3D" id="2.130.10.10">
    <property type="entry name" value="YVTN repeat-like/Quinoprotein amine dehydrogenase"/>
    <property type="match status" value="1"/>
</dbReference>
<sequence>MLPLHPHDPPSVGPHRLYARLGEDAYARVYLGAAGVEDPVAVKVVRPEYATSPAFRSAFTHRVESARGLDSTHVCPVRDADLRGAVPWAALSRPLGPSLADLVRGNGSLPADALHPLALALAQGLVDLHSAGRAHGSLWPDGVLLSDRTALLADPGLERAVNDTGQRTPHPAFTAPEGGAAPAADVFSWASTLCFAASGVEGPDGLARVPLQLRGLVDTCLKLDPRLRPSAHDLVRMLGGPAEPPGWPPPVRAAIEAVADAQRSILSAAAASPREPQGEKAAPKRNRGRLLSVGAGALALGVLVTVGVVLDRVLGEEAATPGPQAEGDGGSDGLITDAGCLDGPGFPAPEQPVPNDTAFWKPGFSPDGDVLAVTSTAGLTIWDWREGEEIARPTENSAYGVRPVFSPVGCTVAATESVEYEGHEHPVVVGYTHDLPGGTTTEHLGPQEGPDEDGHWMLKPMAVQDMAFSPDGSRLAVTMNTTHQVESTVVVDTATGEAGEPMAPGLQYGTVFVDEDHLATNDRSEIHVWEADTGEEAHVVRGSSSSTLAAVPGRTEVAHLDGDRIVITDYTTGTEVASFTRGEFETDDEPLLAELVLDSVHGRVYATWQVGTGPGSWRYQNYVWDLESGENLAEGNEEIGNYRTIAPHPDGEVLAASTVADSELVLVDPDTFEVIERLG</sequence>
<reference evidence="11 12" key="1">
    <citation type="submission" date="2020-10" db="EMBL/GenBank/DDBJ databases">
        <title>Sequencing the genomes of 1000 actinobacteria strains.</title>
        <authorList>
            <person name="Klenk H.-P."/>
        </authorList>
    </citation>
    <scope>NUCLEOTIDE SEQUENCE [LARGE SCALE GENOMIC DNA]</scope>
    <source>
        <strain evidence="11 12">DSM 45157</strain>
    </source>
</reference>
<accession>A0ABR9HAT6</accession>
<evidence type="ECO:0000256" key="1">
    <source>
        <dbReference type="ARBA" id="ARBA00004300"/>
    </source>
</evidence>
<dbReference type="InterPro" id="IPR000719">
    <property type="entry name" value="Prot_kinase_dom"/>
</dbReference>
<protein>
    <recommendedName>
        <fullName evidence="10">Protein kinase domain-containing protein</fullName>
    </recommendedName>
</protein>
<keyword evidence="8" id="KW-0963">Cytoplasm</keyword>
<dbReference type="PROSITE" id="PS50011">
    <property type="entry name" value="PROTEIN_KINASE_DOM"/>
    <property type="match status" value="1"/>
</dbReference>
<dbReference type="EMBL" id="JADBDY010000001">
    <property type="protein sequence ID" value="MBE1455910.1"/>
    <property type="molecule type" value="Genomic_DNA"/>
</dbReference>
<keyword evidence="12" id="KW-1185">Reference proteome</keyword>
<evidence type="ECO:0000256" key="3">
    <source>
        <dbReference type="ARBA" id="ARBA00010886"/>
    </source>
</evidence>
<evidence type="ECO:0000256" key="9">
    <source>
        <dbReference type="SAM" id="MobiDB-lite"/>
    </source>
</evidence>
<dbReference type="SUPFAM" id="SSF56112">
    <property type="entry name" value="Protein kinase-like (PK-like)"/>
    <property type="match status" value="1"/>
</dbReference>
<dbReference type="InterPro" id="IPR015943">
    <property type="entry name" value="WD40/YVTN_repeat-like_dom_sf"/>
</dbReference>
<keyword evidence="7" id="KW-0067">ATP-binding</keyword>
<keyword evidence="5" id="KW-0547">Nucleotide-binding</keyword>
<name>A0ABR9HAT6_9ACTN</name>
<dbReference type="PANTHER" id="PTHR43289:SF34">
    <property type="entry name" value="SERINE_THREONINE-PROTEIN KINASE YBDM-RELATED"/>
    <property type="match status" value="1"/>
</dbReference>